<accession>A0ABU6JC93</accession>
<feature type="domain" description="Glucose-methanol-choline oxidoreductase C-terminal" evidence="17">
    <location>
        <begin position="515"/>
        <end position="572"/>
    </location>
</feature>
<keyword evidence="9" id="KW-0753">Steroid metabolism</keyword>
<evidence type="ECO:0000259" key="16">
    <source>
        <dbReference type="Pfam" id="PF00732"/>
    </source>
</evidence>
<evidence type="ECO:0000256" key="11">
    <source>
        <dbReference type="ARBA" id="ARBA00038856"/>
    </source>
</evidence>
<evidence type="ECO:0000256" key="4">
    <source>
        <dbReference type="ARBA" id="ARBA00022630"/>
    </source>
</evidence>
<evidence type="ECO:0000256" key="7">
    <source>
        <dbReference type="ARBA" id="ARBA00023098"/>
    </source>
</evidence>
<evidence type="ECO:0000256" key="1">
    <source>
        <dbReference type="ARBA" id="ARBA00001974"/>
    </source>
</evidence>
<keyword evidence="5" id="KW-0274">FAD</keyword>
<comment type="cofactor">
    <cofactor evidence="1">
        <name>FAD</name>
        <dbReference type="ChEBI" id="CHEBI:57692"/>
    </cofactor>
</comment>
<comment type="similarity">
    <text evidence="2">Belongs to the GMC oxidoreductase family.</text>
</comment>
<dbReference type="EC" id="5.3.3.1" evidence="11"/>
<proteinExistence type="inferred from homology"/>
<protein>
    <recommendedName>
        <fullName evidence="14">Cholesterol oxidase</fullName>
        <ecNumber evidence="13">1.1.3.6</ecNumber>
        <ecNumber evidence="11">5.3.3.1</ecNumber>
    </recommendedName>
    <alternativeName>
        <fullName evidence="15">Cholesterol isomerase</fullName>
    </alternativeName>
</protein>
<keyword evidence="8" id="KW-1207">Sterol metabolism</keyword>
<dbReference type="Pfam" id="PF05199">
    <property type="entry name" value="GMC_oxred_C"/>
    <property type="match status" value="1"/>
</dbReference>
<dbReference type="InterPro" id="IPR007867">
    <property type="entry name" value="GMC_OxRtase_C"/>
</dbReference>
<feature type="domain" description="Glucose-methanol-choline oxidoreductase N-terminal" evidence="16">
    <location>
        <begin position="217"/>
        <end position="315"/>
    </location>
</feature>
<evidence type="ECO:0000259" key="17">
    <source>
        <dbReference type="Pfam" id="PF05199"/>
    </source>
</evidence>
<dbReference type="InterPro" id="IPR000172">
    <property type="entry name" value="GMC_OxRdtase_N"/>
</dbReference>
<keyword evidence="4" id="KW-0285">Flavoprotein</keyword>
<dbReference type="Gene3D" id="3.50.50.60">
    <property type="entry name" value="FAD/NAD(P)-binding domain"/>
    <property type="match status" value="3"/>
</dbReference>
<dbReference type="EMBL" id="JAWIIV010000014">
    <property type="protein sequence ID" value="MEC4720867.1"/>
    <property type="molecule type" value="Genomic_DNA"/>
</dbReference>
<evidence type="ECO:0000256" key="9">
    <source>
        <dbReference type="ARBA" id="ARBA00023221"/>
    </source>
</evidence>
<evidence type="ECO:0000256" key="13">
    <source>
        <dbReference type="ARBA" id="ARBA00049723"/>
    </source>
</evidence>
<gene>
    <name evidence="18" type="ORF">RY831_17005</name>
</gene>
<comment type="caution">
    <text evidence="18">The sequence shown here is derived from an EMBL/GenBank/DDBJ whole genome shotgun (WGS) entry which is preliminary data.</text>
</comment>
<comment type="pathway">
    <text evidence="12">Steroid metabolism; cholesterol degradation.</text>
</comment>
<dbReference type="Proteomes" id="UP001352263">
    <property type="component" value="Unassembled WGS sequence"/>
</dbReference>
<evidence type="ECO:0000256" key="15">
    <source>
        <dbReference type="ARBA" id="ARBA00049778"/>
    </source>
</evidence>
<sequence>MSIPVQYDVLIIGSGFGGAVMSARLTRRWPGRVLLLERGRQYALGAYPRSPHDLADNVWCPQEDMARRPRAVRKRKEQRVQLTGMFDIRHFDKIDTVTSAVYGGGSQIYANVFLRPPAAVFEQDWPAGLNRDTLAPYYDVAQQVLGARTVPPAAGPDDRRHIQRTVQFQSFAREAGLPTRLADICVYFGNDYSYKGNGEPLPLGVQQPNRYGALQTSCTYCGECDIGCNVQAKNSVDHNYLHVARERYGMEVRTQSLVERIVPLNERQADDPQADGSHGYRIYYRDLEHGKPWEVTARRVVVSAGTLGTNELLLRCRDVHRSLPRISSRLGRHFSGNGDFLAFAVDGKKEVNSTYGPVITQYTDHHLFENLDRSQAFLLEDASYATQVGWAAAAIGPMMNPFQMLWQTCRQVLGYAFDRYYPGRKQSSVGFMVQKLFSRDLSQYSAVLLCMGLDNARGVLRLNKDGYLDIDWPQESNRPLYDAILALGERFTRFIGASHFVPMPTWLWPVKNNVTVHPLGGCALAASPEQGVVSSLDGSRGQVFGYRNLYVADGSLMPTALGANPVATITAVSEWIAHDITGDMPDAAL</sequence>
<dbReference type="EC" id="1.1.3.6" evidence="13"/>
<keyword evidence="6" id="KW-0560">Oxidoreductase</keyword>
<keyword evidence="10" id="KW-0413">Isomerase</keyword>
<dbReference type="InterPro" id="IPR052542">
    <property type="entry name" value="Cholesterol_Oxidase"/>
</dbReference>
<keyword evidence="19" id="KW-1185">Reference proteome</keyword>
<dbReference type="PANTHER" id="PTHR47470:SF1">
    <property type="entry name" value="FAD-DEPENDENT OXIDOREDUCTASE 2 FAD BINDING DOMAIN-CONTAINING PROTEIN"/>
    <property type="match status" value="1"/>
</dbReference>
<evidence type="ECO:0000256" key="5">
    <source>
        <dbReference type="ARBA" id="ARBA00022827"/>
    </source>
</evidence>
<keyword evidence="7" id="KW-0443">Lipid metabolism</keyword>
<evidence type="ECO:0000256" key="14">
    <source>
        <dbReference type="ARBA" id="ARBA00049744"/>
    </source>
</evidence>
<dbReference type="PANTHER" id="PTHR47470">
    <property type="entry name" value="CHOLESTEROL OXIDASE"/>
    <property type="match status" value="1"/>
</dbReference>
<evidence type="ECO:0000256" key="12">
    <source>
        <dbReference type="ARBA" id="ARBA00049645"/>
    </source>
</evidence>
<evidence type="ECO:0000313" key="19">
    <source>
        <dbReference type="Proteomes" id="UP001352263"/>
    </source>
</evidence>
<evidence type="ECO:0000256" key="8">
    <source>
        <dbReference type="ARBA" id="ARBA00023166"/>
    </source>
</evidence>
<evidence type="ECO:0000313" key="18">
    <source>
        <dbReference type="EMBL" id="MEC4720867.1"/>
    </source>
</evidence>
<name>A0ABU6JC93_9BURK</name>
<evidence type="ECO:0000256" key="3">
    <source>
        <dbReference type="ARBA" id="ARBA00022548"/>
    </source>
</evidence>
<evidence type="ECO:0000256" key="6">
    <source>
        <dbReference type="ARBA" id="ARBA00023002"/>
    </source>
</evidence>
<dbReference type="SUPFAM" id="SSF51905">
    <property type="entry name" value="FAD/NAD(P)-binding domain"/>
    <property type="match status" value="1"/>
</dbReference>
<dbReference type="InterPro" id="IPR036188">
    <property type="entry name" value="FAD/NAD-bd_sf"/>
</dbReference>
<dbReference type="RefSeq" id="WP_326507581.1">
    <property type="nucleotide sequence ID" value="NZ_JAWIIV010000014.1"/>
</dbReference>
<dbReference type="Pfam" id="PF00732">
    <property type="entry name" value="GMC_oxred_N"/>
    <property type="match status" value="1"/>
</dbReference>
<organism evidence="18 19">
    <name type="scientific">Noviherbaspirillum album</name>
    <dbReference type="NCBI Taxonomy" id="3080276"/>
    <lineage>
        <taxon>Bacteria</taxon>
        <taxon>Pseudomonadati</taxon>
        <taxon>Pseudomonadota</taxon>
        <taxon>Betaproteobacteria</taxon>
        <taxon>Burkholderiales</taxon>
        <taxon>Oxalobacteraceae</taxon>
        <taxon>Noviherbaspirillum</taxon>
    </lineage>
</organism>
<evidence type="ECO:0000256" key="10">
    <source>
        <dbReference type="ARBA" id="ARBA00023235"/>
    </source>
</evidence>
<reference evidence="18 19" key="1">
    <citation type="submission" date="2023-10" db="EMBL/GenBank/DDBJ databases">
        <title>Noviherbaspirillum sp. CPCC 100848 genome assembly.</title>
        <authorList>
            <person name="Li X.Y."/>
            <person name="Fang X.M."/>
        </authorList>
    </citation>
    <scope>NUCLEOTIDE SEQUENCE [LARGE SCALE GENOMIC DNA]</scope>
    <source>
        <strain evidence="18 19">CPCC 100848</strain>
    </source>
</reference>
<keyword evidence="3" id="KW-0153">Cholesterol metabolism</keyword>
<evidence type="ECO:0000256" key="2">
    <source>
        <dbReference type="ARBA" id="ARBA00010790"/>
    </source>
</evidence>